<accession>A0A017HGV9</accession>
<feature type="signal peptide" evidence="1">
    <location>
        <begin position="1"/>
        <end position="19"/>
    </location>
</feature>
<dbReference type="HOGENOM" id="CLU_2167892_0_0_5"/>
<dbReference type="Proteomes" id="UP000025047">
    <property type="component" value="Unassembled WGS sequence"/>
</dbReference>
<keyword evidence="3" id="KW-1185">Reference proteome</keyword>
<dbReference type="EMBL" id="APGJ01000001">
    <property type="protein sequence ID" value="EYD73752.1"/>
    <property type="molecule type" value="Genomic_DNA"/>
</dbReference>
<dbReference type="AlphaFoldDB" id="A0A017HGV9"/>
<dbReference type="eggNOG" id="ENOG50312YH">
    <property type="taxonomic scope" value="Bacteria"/>
</dbReference>
<dbReference type="OrthoDB" id="7873081at2"/>
<gene>
    <name evidence="2" type="ORF">Lokhon_00308</name>
</gene>
<name>A0A017HGV9_9RHOB</name>
<keyword evidence="1" id="KW-0732">Signal</keyword>
<proteinExistence type="predicted"/>
<organism evidence="2 3">
    <name type="scientific">Limimaricola hongkongensis DSM 17492</name>
    <dbReference type="NCBI Taxonomy" id="1122180"/>
    <lineage>
        <taxon>Bacteria</taxon>
        <taxon>Pseudomonadati</taxon>
        <taxon>Pseudomonadota</taxon>
        <taxon>Alphaproteobacteria</taxon>
        <taxon>Rhodobacterales</taxon>
        <taxon>Paracoccaceae</taxon>
        <taxon>Limimaricola</taxon>
    </lineage>
</organism>
<evidence type="ECO:0000313" key="2">
    <source>
        <dbReference type="EMBL" id="EYD73752.1"/>
    </source>
</evidence>
<comment type="caution">
    <text evidence="2">The sequence shown here is derived from an EMBL/GenBank/DDBJ whole genome shotgun (WGS) entry which is preliminary data.</text>
</comment>
<protein>
    <submittedName>
        <fullName evidence="2">Uncharacterized protein</fullName>
    </submittedName>
</protein>
<dbReference type="RefSeq" id="WP_017929419.1">
    <property type="nucleotide sequence ID" value="NZ_KB823001.1"/>
</dbReference>
<dbReference type="PATRIC" id="fig|1122180.6.peg.314"/>
<evidence type="ECO:0000256" key="1">
    <source>
        <dbReference type="SAM" id="SignalP"/>
    </source>
</evidence>
<reference evidence="2 3" key="1">
    <citation type="submission" date="2013-03" db="EMBL/GenBank/DDBJ databases">
        <authorList>
            <person name="Fiebig A."/>
            <person name="Goeker M."/>
            <person name="Klenk H.-P.P."/>
        </authorList>
    </citation>
    <scope>NUCLEOTIDE SEQUENCE [LARGE SCALE GENOMIC DNA]</scope>
    <source>
        <strain evidence="2 3">DSM 17492</strain>
    </source>
</reference>
<feature type="chain" id="PRO_5001495892" evidence="1">
    <location>
        <begin position="20"/>
        <end position="110"/>
    </location>
</feature>
<evidence type="ECO:0000313" key="3">
    <source>
        <dbReference type="Proteomes" id="UP000025047"/>
    </source>
</evidence>
<sequence>MKNLILAAFVTATAAPALAATDGFSNQRSVESAGFVELDLVRTETGGRVEILDGTSLTNALPLGSEEVRAGLESDVRVKLDHAPHRSNVLAVLYDADGEVTATRQLRVRD</sequence>